<sequence length="75" mass="8659">MVGEEGFEPQKTILWSTHFSKNGCATKQRYVDVRALKQDLETTNTKKPRYKTEALKVVGEEGFEPQKTILWSAHF</sequence>
<dbReference type="AlphaFoldDB" id="A0A1Z2SFC6"/>
<accession>A0A1Z2SFC6</accession>
<reference evidence="1 2" key="1">
    <citation type="submission" date="2016-12" db="EMBL/GenBank/DDBJ databases">
        <authorList>
            <person name="Song W.-J."/>
            <person name="Kurnit D.M."/>
        </authorList>
    </citation>
    <scope>NUCLEOTIDE SEQUENCE [LARGE SCALE GENOMIC DNA]</scope>
    <source>
        <strain evidence="1 2">ATCC 43942</strain>
    </source>
</reference>
<name>A0A1Z2SFC6_VIBGA</name>
<dbReference type="Proteomes" id="UP000196708">
    <property type="component" value="Chromosome 1"/>
</dbReference>
<dbReference type="KEGG" id="vga:BSQ33_09285"/>
<protein>
    <submittedName>
        <fullName evidence="1">Uncharacterized protein</fullName>
    </submittedName>
</protein>
<proteinExistence type="predicted"/>
<gene>
    <name evidence="1" type="ORF">BSQ33_09285</name>
</gene>
<evidence type="ECO:0000313" key="1">
    <source>
        <dbReference type="EMBL" id="ASA55861.1"/>
    </source>
</evidence>
<organism evidence="1 2">
    <name type="scientific">Vibrio gazogenes</name>
    <dbReference type="NCBI Taxonomy" id="687"/>
    <lineage>
        <taxon>Bacteria</taxon>
        <taxon>Pseudomonadati</taxon>
        <taxon>Pseudomonadota</taxon>
        <taxon>Gammaproteobacteria</taxon>
        <taxon>Vibrionales</taxon>
        <taxon>Vibrionaceae</taxon>
        <taxon>Vibrio</taxon>
    </lineage>
</organism>
<dbReference type="EMBL" id="CP018835">
    <property type="protein sequence ID" value="ASA55861.1"/>
    <property type="molecule type" value="Genomic_DNA"/>
</dbReference>
<evidence type="ECO:0000313" key="2">
    <source>
        <dbReference type="Proteomes" id="UP000196708"/>
    </source>
</evidence>